<feature type="binding site" evidence="3">
    <location>
        <position position="136"/>
    </location>
    <ligand>
        <name>a divalent metal cation</name>
        <dbReference type="ChEBI" id="CHEBI:60240"/>
    </ligand>
</feature>
<sequence>MNKKYILELTDYTIWVNKIAINWLTQINDEQWEQQIVSSFSSVKQTVLHIVSAQKVWIDYWKNVSAPVFLSVGFTGTKTDLIQIWEDVSVDLKNLIDTYPEEKYLQPVTFKWPKGGEGSMEFWQSLLHMSNHSTYHRGQLVTLLRQVGFTTFSSTDLATYYRIVHNEESFRVFAGS</sequence>
<keyword evidence="2 3" id="KW-0479">Metal-binding</keyword>
<dbReference type="GO" id="GO:0046872">
    <property type="term" value="F:metal ion binding"/>
    <property type="evidence" value="ECO:0007669"/>
    <property type="project" value="UniProtKB-KW"/>
</dbReference>
<feature type="binding site" evidence="3">
    <location>
        <position position="49"/>
    </location>
    <ligand>
        <name>a divalent metal cation</name>
        <dbReference type="ChEBI" id="CHEBI:60240"/>
    </ligand>
</feature>
<evidence type="ECO:0000256" key="1">
    <source>
        <dbReference type="ARBA" id="ARBA00008635"/>
    </source>
</evidence>
<gene>
    <name evidence="4" type="ORF">QNI16_11580</name>
</gene>
<accession>A0AAE3U713</accession>
<dbReference type="EMBL" id="JASJOS010000004">
    <property type="protein sequence ID" value="MDJ1481127.1"/>
    <property type="molecule type" value="Genomic_DNA"/>
</dbReference>
<comment type="similarity">
    <text evidence="1">Belongs to the DinB family.</text>
</comment>
<organism evidence="4 5">
    <name type="scientific">Xanthocytophaga flava</name>
    <dbReference type="NCBI Taxonomy" id="3048013"/>
    <lineage>
        <taxon>Bacteria</taxon>
        <taxon>Pseudomonadati</taxon>
        <taxon>Bacteroidota</taxon>
        <taxon>Cytophagia</taxon>
        <taxon>Cytophagales</taxon>
        <taxon>Rhodocytophagaceae</taxon>
        <taxon>Xanthocytophaga</taxon>
    </lineage>
</organism>
<dbReference type="PANTHER" id="PTHR37302">
    <property type="entry name" value="SLR1116 PROTEIN"/>
    <property type="match status" value="1"/>
</dbReference>
<dbReference type="SUPFAM" id="SSF109854">
    <property type="entry name" value="DinB/YfiT-like putative metalloenzymes"/>
    <property type="match status" value="1"/>
</dbReference>
<evidence type="ECO:0000313" key="4">
    <source>
        <dbReference type="EMBL" id="MDJ1481127.1"/>
    </source>
</evidence>
<dbReference type="Gene3D" id="1.20.120.450">
    <property type="entry name" value="dinb family like domain"/>
    <property type="match status" value="1"/>
</dbReference>
<dbReference type="AlphaFoldDB" id="A0AAE3U713"/>
<proteinExistence type="inferred from homology"/>
<dbReference type="RefSeq" id="WP_313978478.1">
    <property type="nucleotide sequence ID" value="NZ_JASJOS010000004.1"/>
</dbReference>
<reference evidence="4" key="1">
    <citation type="submission" date="2023-05" db="EMBL/GenBank/DDBJ databases">
        <authorList>
            <person name="Zhang X."/>
        </authorList>
    </citation>
    <scope>NUCLEOTIDE SEQUENCE</scope>
    <source>
        <strain evidence="4">YF14B1</strain>
    </source>
</reference>
<protein>
    <submittedName>
        <fullName evidence="4">DinB family protein</fullName>
    </submittedName>
</protein>
<dbReference type="PANTHER" id="PTHR37302:SF3">
    <property type="entry name" value="DAMAGE-INDUCIBLE PROTEIN DINB"/>
    <property type="match status" value="1"/>
</dbReference>
<dbReference type="InterPro" id="IPR007837">
    <property type="entry name" value="DinB"/>
</dbReference>
<evidence type="ECO:0000256" key="3">
    <source>
        <dbReference type="PIRSR" id="PIRSR607837-1"/>
    </source>
</evidence>
<dbReference type="Proteomes" id="UP001241110">
    <property type="component" value="Unassembled WGS sequence"/>
</dbReference>
<dbReference type="Pfam" id="PF05163">
    <property type="entry name" value="DinB"/>
    <property type="match status" value="1"/>
</dbReference>
<name>A0AAE3U713_9BACT</name>
<evidence type="ECO:0000313" key="5">
    <source>
        <dbReference type="Proteomes" id="UP001241110"/>
    </source>
</evidence>
<feature type="binding site" evidence="3">
    <location>
        <position position="132"/>
    </location>
    <ligand>
        <name>a divalent metal cation</name>
        <dbReference type="ChEBI" id="CHEBI:60240"/>
    </ligand>
</feature>
<comment type="caution">
    <text evidence="4">The sequence shown here is derived from an EMBL/GenBank/DDBJ whole genome shotgun (WGS) entry which is preliminary data.</text>
</comment>
<dbReference type="InterPro" id="IPR034660">
    <property type="entry name" value="DinB/YfiT-like"/>
</dbReference>
<evidence type="ECO:0000256" key="2">
    <source>
        <dbReference type="ARBA" id="ARBA00022723"/>
    </source>
</evidence>